<comment type="caution">
    <text evidence="2">The sequence shown here is derived from an EMBL/GenBank/DDBJ whole genome shotgun (WGS) entry which is preliminary data.</text>
</comment>
<feature type="transmembrane region" description="Helical" evidence="1">
    <location>
        <begin position="81"/>
        <end position="101"/>
    </location>
</feature>
<dbReference type="EMBL" id="RKRF01000007">
    <property type="protein sequence ID" value="RPF55606.1"/>
    <property type="molecule type" value="Genomic_DNA"/>
</dbReference>
<feature type="transmembrane region" description="Helical" evidence="1">
    <location>
        <begin position="56"/>
        <end position="75"/>
    </location>
</feature>
<feature type="transmembrane region" description="Helical" evidence="1">
    <location>
        <begin position="159"/>
        <end position="178"/>
    </location>
</feature>
<dbReference type="AlphaFoldDB" id="A0A3N5BD06"/>
<keyword evidence="1" id="KW-0472">Membrane</keyword>
<sequence length="179" mass="20848">MDIERKDLIVDEIKYWKQTKLLPEHYCDFLIMLYTEGEGVEEQDAVQKQQGRSIGLYIDLIFLLLFIPVSLFLTLSMDASIVFHVTSVAVILFITVMHYIFFRKKQLIWIHLPVILFFIILFLGSIVIFEPYLNTVMISGLILLNCLTWILFGYWKKYVYLTVSGAIGIILLVGYLIVI</sequence>
<accession>A0A3N5BD06</accession>
<keyword evidence="1" id="KW-0812">Transmembrane</keyword>
<name>A0A3N5BD06_9BACI</name>
<gene>
    <name evidence="2" type="ORF">EDC24_0484</name>
</gene>
<evidence type="ECO:0000313" key="2">
    <source>
        <dbReference type="EMBL" id="RPF55606.1"/>
    </source>
</evidence>
<proteinExistence type="predicted"/>
<dbReference type="Proteomes" id="UP000276443">
    <property type="component" value="Unassembled WGS sequence"/>
</dbReference>
<keyword evidence="1" id="KW-1133">Transmembrane helix</keyword>
<feature type="transmembrane region" description="Helical" evidence="1">
    <location>
        <begin position="108"/>
        <end position="129"/>
    </location>
</feature>
<reference evidence="2 3" key="1">
    <citation type="submission" date="2018-11" db="EMBL/GenBank/DDBJ databases">
        <title>Genomic Encyclopedia of Type Strains, Phase IV (KMG-IV): sequencing the most valuable type-strain genomes for metagenomic binning, comparative biology and taxonomic classification.</title>
        <authorList>
            <person name="Goeker M."/>
        </authorList>
    </citation>
    <scope>NUCLEOTIDE SEQUENCE [LARGE SCALE GENOMIC DNA]</scope>
    <source>
        <strain evidence="2 3">DSM 18090</strain>
    </source>
</reference>
<evidence type="ECO:0000256" key="1">
    <source>
        <dbReference type="SAM" id="Phobius"/>
    </source>
</evidence>
<feature type="transmembrane region" description="Helical" evidence="1">
    <location>
        <begin position="135"/>
        <end position="152"/>
    </location>
</feature>
<evidence type="ECO:0000313" key="3">
    <source>
        <dbReference type="Proteomes" id="UP000276443"/>
    </source>
</evidence>
<dbReference type="RefSeq" id="WP_124219414.1">
    <property type="nucleotide sequence ID" value="NZ_RKRF01000007.1"/>
</dbReference>
<protein>
    <submittedName>
        <fullName evidence="2">Uncharacterized protein</fullName>
    </submittedName>
</protein>
<dbReference type="OrthoDB" id="2380880at2"/>
<organism evidence="2 3">
    <name type="scientific">Aquisalibacillus elongatus</name>
    <dbReference type="NCBI Taxonomy" id="485577"/>
    <lineage>
        <taxon>Bacteria</taxon>
        <taxon>Bacillati</taxon>
        <taxon>Bacillota</taxon>
        <taxon>Bacilli</taxon>
        <taxon>Bacillales</taxon>
        <taxon>Bacillaceae</taxon>
        <taxon>Aquisalibacillus</taxon>
    </lineage>
</organism>
<keyword evidence="3" id="KW-1185">Reference proteome</keyword>